<evidence type="ECO:0000256" key="6">
    <source>
        <dbReference type="ARBA" id="ARBA00023136"/>
    </source>
</evidence>
<evidence type="ECO:0000256" key="7">
    <source>
        <dbReference type="SAM" id="Phobius"/>
    </source>
</evidence>
<dbReference type="Ensembl" id="ENSSHBT00005006905.1">
    <property type="protein sequence ID" value="ENSSHBP00005005699.1"/>
    <property type="gene ID" value="ENSSHBG00005004978.1"/>
</dbReference>
<dbReference type="PRINTS" id="PR02107">
    <property type="entry name" value="INOS145TPRIP"/>
</dbReference>
<evidence type="ECO:0000256" key="4">
    <source>
        <dbReference type="ARBA" id="ARBA00022729"/>
    </source>
</evidence>
<feature type="signal peptide" evidence="8">
    <location>
        <begin position="1"/>
        <end position="16"/>
    </location>
</feature>
<evidence type="ECO:0000313" key="10">
    <source>
        <dbReference type="Ensembl" id="ENSSHBP00005005699.1"/>
    </source>
</evidence>
<dbReference type="InParanoid" id="A0A672TW16"/>
<feature type="transmembrane region" description="Helical" evidence="7">
    <location>
        <begin position="74"/>
        <end position="94"/>
    </location>
</feature>
<dbReference type="InterPro" id="IPR024810">
    <property type="entry name" value="MAB21L/cGLR"/>
</dbReference>
<dbReference type="Gene3D" id="1.10.1410.40">
    <property type="match status" value="1"/>
</dbReference>
<dbReference type="OMA" id="CNTAKED"/>
<feature type="domain" description="Mab-21-like HhH/H2TH-like" evidence="9">
    <location>
        <begin position="387"/>
        <end position="438"/>
    </location>
</feature>
<keyword evidence="3 7" id="KW-0812">Transmembrane</keyword>
<name>A0A672TW16_STRHB</name>
<keyword evidence="11" id="KW-1185">Reference proteome</keyword>
<evidence type="ECO:0000313" key="11">
    <source>
        <dbReference type="Proteomes" id="UP000472266"/>
    </source>
</evidence>
<reference evidence="10" key="3">
    <citation type="submission" date="2025-09" db="UniProtKB">
        <authorList>
            <consortium name="Ensembl"/>
        </authorList>
    </citation>
    <scope>IDENTIFICATION</scope>
</reference>
<dbReference type="SMART" id="SM01265">
    <property type="entry name" value="Mab-21"/>
    <property type="match status" value="1"/>
</dbReference>
<comment type="similarity">
    <text evidence="2">Belongs to the ITPRIP family.</text>
</comment>
<dbReference type="Pfam" id="PF20266">
    <property type="entry name" value="Mab-21_C"/>
    <property type="match status" value="1"/>
</dbReference>
<feature type="chain" id="PRO_5025556132" description="Mab-21-like HhH/H2TH-like domain-containing protein" evidence="8">
    <location>
        <begin position="17"/>
        <end position="500"/>
    </location>
</feature>
<dbReference type="PANTHER" id="PTHR10656">
    <property type="entry name" value="CELL FATE DETERMINING PROTEIN MAB21-RELATED"/>
    <property type="match status" value="1"/>
</dbReference>
<keyword evidence="4 8" id="KW-0732">Signal</keyword>
<dbReference type="InterPro" id="IPR046906">
    <property type="entry name" value="Mab-21_HhH/H2TH-like"/>
</dbReference>
<organism evidence="10 11">
    <name type="scientific">Strigops habroptila</name>
    <name type="common">Kakapo</name>
    <dbReference type="NCBI Taxonomy" id="2489341"/>
    <lineage>
        <taxon>Eukaryota</taxon>
        <taxon>Metazoa</taxon>
        <taxon>Chordata</taxon>
        <taxon>Craniata</taxon>
        <taxon>Vertebrata</taxon>
        <taxon>Euteleostomi</taxon>
        <taxon>Archelosauria</taxon>
        <taxon>Archosauria</taxon>
        <taxon>Dinosauria</taxon>
        <taxon>Saurischia</taxon>
        <taxon>Theropoda</taxon>
        <taxon>Coelurosauria</taxon>
        <taxon>Aves</taxon>
        <taxon>Neognathae</taxon>
        <taxon>Neoaves</taxon>
        <taxon>Telluraves</taxon>
        <taxon>Australaves</taxon>
        <taxon>Psittaciformes</taxon>
        <taxon>Psittacidae</taxon>
        <taxon>Strigops</taxon>
    </lineage>
</organism>
<reference evidence="10 11" key="1">
    <citation type="submission" date="2019-11" db="EMBL/GenBank/DDBJ databases">
        <title>Strigops habroptila (kakapo) genome, bStrHab1, primary haplotype, v2.</title>
        <authorList>
            <person name="Jarvis E.D."/>
            <person name="Howard J."/>
            <person name="Rhie A."/>
            <person name="Phillippy A."/>
            <person name="Korlach J."/>
            <person name="Digby A."/>
            <person name="Iorns D."/>
            <person name="Eason D."/>
            <person name="Robertson B."/>
            <person name="Raemaekers T."/>
            <person name="Howe K."/>
            <person name="Lewin H."/>
            <person name="Damas J."/>
            <person name="Hastie A."/>
            <person name="Tracey A."/>
            <person name="Chow W."/>
            <person name="Fedrigo O."/>
        </authorList>
    </citation>
    <scope>NUCLEOTIDE SEQUENCE [LARGE SCALE GENOMIC DNA]</scope>
</reference>
<dbReference type="GeneTree" id="ENSGT01030000235253"/>
<keyword evidence="5 7" id="KW-1133">Transmembrane helix</keyword>
<dbReference type="InterPro" id="IPR026250">
    <property type="entry name" value="ITPRIP-like"/>
</dbReference>
<reference evidence="10" key="2">
    <citation type="submission" date="2025-08" db="UniProtKB">
        <authorList>
            <consortium name="Ensembl"/>
        </authorList>
    </citation>
    <scope>IDENTIFICATION</scope>
</reference>
<dbReference type="PANTHER" id="PTHR10656:SF40">
    <property type="entry name" value="INOSITOL 1,4,5-TRISPHOSPHATE RECEPTOR-INTERACTING PROTEIN-LIKE 1"/>
    <property type="match status" value="1"/>
</dbReference>
<evidence type="ECO:0000256" key="8">
    <source>
        <dbReference type="SAM" id="SignalP"/>
    </source>
</evidence>
<dbReference type="GO" id="GO:0016020">
    <property type="term" value="C:membrane"/>
    <property type="evidence" value="ECO:0007669"/>
    <property type="project" value="UniProtKB-SubCell"/>
</dbReference>
<comment type="subcellular location">
    <subcellularLocation>
        <location evidence="1">Membrane</location>
        <topology evidence="1">Single-pass type I membrane protein</topology>
    </subcellularLocation>
</comment>
<dbReference type="Proteomes" id="UP000472266">
    <property type="component" value="Chromosome 5"/>
</dbReference>
<sequence>MAITNLFVWVLRSVFANVLIVSDELDEPTRECMHQRLEMLIEDTDRLLQKLDQMIHKQKRATWRALLFAALRHWQFWAIAGILILLIVGLCWCFRKRSHEAGSSREEEEDSEGEDAAEATDLGTYIAMRNKWSADELWNRSELVHALVESLLIACQWSNSVSNGFFPELGPAIGVGSAFDYWSSREDEPVYCQLVRLKPPRGHAFCLEPHIVAKESRIRVELQCTCTTQETVGPMLCFLHDPEEELRKKQKPSLLHTLCTGSYLDVQKTACWLQDLVSESTASMRLLRLRYYVLTVLPSSRSCKVQIRDVFGRTMLVEMMFGMQLGDSDIFMSSQPTEDIFTPSTMWTLSCTWAEAKFLWLMFDQTPDDSLLSCLQLCTRMVAGTGFSSYTLKTVVMHLLTTTPLSGWRRRHFLLRLDDIMRYLRCCLEEKRLNHFFFGNEKIPEEIVVPPALQRAEPLNLFQHLVQDPAAHEQHLPLLWATCSSASPPPEERASSLYVT</sequence>
<evidence type="ECO:0000256" key="2">
    <source>
        <dbReference type="ARBA" id="ARBA00005554"/>
    </source>
</evidence>
<evidence type="ECO:0000259" key="9">
    <source>
        <dbReference type="Pfam" id="PF20266"/>
    </source>
</evidence>
<accession>A0A672TW16</accession>
<evidence type="ECO:0000256" key="5">
    <source>
        <dbReference type="ARBA" id="ARBA00022989"/>
    </source>
</evidence>
<evidence type="ECO:0000256" key="1">
    <source>
        <dbReference type="ARBA" id="ARBA00004479"/>
    </source>
</evidence>
<evidence type="ECO:0000256" key="3">
    <source>
        <dbReference type="ARBA" id="ARBA00022692"/>
    </source>
</evidence>
<dbReference type="AlphaFoldDB" id="A0A672TW16"/>
<protein>
    <recommendedName>
        <fullName evidence="9">Mab-21-like HhH/H2TH-like domain-containing protein</fullName>
    </recommendedName>
</protein>
<proteinExistence type="inferred from homology"/>
<keyword evidence="6 7" id="KW-0472">Membrane</keyword>